<dbReference type="RefSeq" id="WP_023066801.1">
    <property type="nucleotide sequence ID" value="NZ_AUZM01000027.1"/>
</dbReference>
<dbReference type="SFLD" id="SFLDS00003">
    <property type="entry name" value="Haloacid_Dehalogenase"/>
    <property type="match status" value="1"/>
</dbReference>
<keyword evidence="5" id="KW-0119">Carbohydrate metabolism</keyword>
<dbReference type="Pfam" id="PF13419">
    <property type="entry name" value="HAD_2"/>
    <property type="match status" value="1"/>
</dbReference>
<evidence type="ECO:0000256" key="4">
    <source>
        <dbReference type="ARBA" id="ARBA00022842"/>
    </source>
</evidence>
<evidence type="ECO:0000313" key="7">
    <source>
        <dbReference type="Proteomes" id="UP000017127"/>
    </source>
</evidence>
<dbReference type="AlphaFoldDB" id="U7QIE2"/>
<comment type="caution">
    <text evidence="6">The sequence shown here is derived from an EMBL/GenBank/DDBJ whole genome shotgun (WGS) entry which is preliminary data.</text>
</comment>
<sequence>MLKAILFDLDGTLANTDPLHFKIWQEILQTYNKEIDHPFYKTYISGRQNPEIIKDLIPQLSIKAGEELADHKEARFREIALELQPLAGLLEMLTWIETVGLNKAVVTNAPRENARFMLEVLQLTERFEFVVLGEDMTAGKPDPAPYKYSLEQLKIKPSEAIVFEDSPSGIRSAVAAGIYTIGVASTHEPSVLKAIGASQVVNDFNDLPMWAKIKSLLGTEEAVEMTD</sequence>
<dbReference type="GO" id="GO:0046872">
    <property type="term" value="F:metal ion binding"/>
    <property type="evidence" value="ECO:0007669"/>
    <property type="project" value="UniProtKB-KW"/>
</dbReference>
<dbReference type="PANTHER" id="PTHR46193">
    <property type="entry name" value="6-PHOSPHOGLUCONATE PHOSPHATASE"/>
    <property type="match status" value="1"/>
</dbReference>
<dbReference type="InterPro" id="IPR023198">
    <property type="entry name" value="PGP-like_dom2"/>
</dbReference>
<comment type="cofactor">
    <cofactor evidence="1">
        <name>Mg(2+)</name>
        <dbReference type="ChEBI" id="CHEBI:18420"/>
    </cofactor>
</comment>
<evidence type="ECO:0000313" key="6">
    <source>
        <dbReference type="EMBL" id="ERT07032.1"/>
    </source>
</evidence>
<dbReference type="NCBIfam" id="TIGR01509">
    <property type="entry name" value="HAD-SF-IA-v3"/>
    <property type="match status" value="1"/>
</dbReference>
<dbReference type="InterPro" id="IPR023214">
    <property type="entry name" value="HAD_sf"/>
</dbReference>
<dbReference type="Gene3D" id="3.40.50.1000">
    <property type="entry name" value="HAD superfamily/HAD-like"/>
    <property type="match status" value="1"/>
</dbReference>
<dbReference type="InterPro" id="IPR041492">
    <property type="entry name" value="HAD_2"/>
</dbReference>
<name>U7QIE2_9CYAN</name>
<dbReference type="SUPFAM" id="SSF56784">
    <property type="entry name" value="HAD-like"/>
    <property type="match status" value="1"/>
</dbReference>
<dbReference type="EMBL" id="AUZM01000027">
    <property type="protein sequence ID" value="ERT07032.1"/>
    <property type="molecule type" value="Genomic_DNA"/>
</dbReference>
<reference evidence="6 7" key="1">
    <citation type="journal article" date="2013" name="Front. Microbiol.">
        <title>Comparative genomic analyses of the cyanobacterium, Lyngbya aestuarii BL J, a powerful hydrogen producer.</title>
        <authorList>
            <person name="Kothari A."/>
            <person name="Vaughn M."/>
            <person name="Garcia-Pichel F."/>
        </authorList>
    </citation>
    <scope>NUCLEOTIDE SEQUENCE [LARGE SCALE GENOMIC DNA]</scope>
    <source>
        <strain evidence="6 7">BL J</strain>
    </source>
</reference>
<dbReference type="InterPro" id="IPR051600">
    <property type="entry name" value="Beta-PGM-like"/>
</dbReference>
<accession>U7QIE2</accession>
<comment type="similarity">
    <text evidence="2">Belongs to the HAD-like hydrolase superfamily. CbbY/CbbZ/Gph/YieH family.</text>
</comment>
<gene>
    <name evidence="6" type="ORF">M595_3012</name>
</gene>
<protein>
    <submittedName>
        <fullName evidence="6">HAD hydrolase, IA, variant 1 family protein</fullName>
    </submittedName>
</protein>
<dbReference type="Gene3D" id="1.10.150.240">
    <property type="entry name" value="Putative phosphatase, domain 2"/>
    <property type="match status" value="1"/>
</dbReference>
<keyword evidence="3" id="KW-0479">Metal-binding</keyword>
<keyword evidence="6" id="KW-0378">Hydrolase</keyword>
<evidence type="ECO:0000256" key="1">
    <source>
        <dbReference type="ARBA" id="ARBA00001946"/>
    </source>
</evidence>
<dbReference type="OrthoDB" id="9797743at2"/>
<dbReference type="Proteomes" id="UP000017127">
    <property type="component" value="Unassembled WGS sequence"/>
</dbReference>
<organism evidence="6 7">
    <name type="scientific">Lyngbya aestuarii BL J</name>
    <dbReference type="NCBI Taxonomy" id="1348334"/>
    <lineage>
        <taxon>Bacteria</taxon>
        <taxon>Bacillati</taxon>
        <taxon>Cyanobacteriota</taxon>
        <taxon>Cyanophyceae</taxon>
        <taxon>Oscillatoriophycideae</taxon>
        <taxon>Oscillatoriales</taxon>
        <taxon>Microcoleaceae</taxon>
        <taxon>Lyngbya</taxon>
    </lineage>
</organism>
<dbReference type="SFLD" id="SFLDG01129">
    <property type="entry name" value="C1.5:_HAD__Beta-PGM__Phosphata"/>
    <property type="match status" value="1"/>
</dbReference>
<proteinExistence type="inferred from homology"/>
<evidence type="ECO:0000256" key="3">
    <source>
        <dbReference type="ARBA" id="ARBA00022723"/>
    </source>
</evidence>
<dbReference type="InterPro" id="IPR036412">
    <property type="entry name" value="HAD-like_sf"/>
</dbReference>
<dbReference type="PANTHER" id="PTHR46193:SF18">
    <property type="entry name" value="HEXITOL PHOSPHATASE B"/>
    <property type="match status" value="1"/>
</dbReference>
<dbReference type="InterPro" id="IPR006439">
    <property type="entry name" value="HAD-SF_hydro_IA"/>
</dbReference>
<dbReference type="GO" id="GO:0016787">
    <property type="term" value="F:hydrolase activity"/>
    <property type="evidence" value="ECO:0007669"/>
    <property type="project" value="UniProtKB-KW"/>
</dbReference>
<evidence type="ECO:0000256" key="2">
    <source>
        <dbReference type="ARBA" id="ARBA00006171"/>
    </source>
</evidence>
<evidence type="ECO:0000256" key="5">
    <source>
        <dbReference type="ARBA" id="ARBA00023277"/>
    </source>
</evidence>
<keyword evidence="4" id="KW-0460">Magnesium</keyword>
<dbReference type="SFLD" id="SFLDG01135">
    <property type="entry name" value="C1.5.6:_HAD__Beta-PGM__Phospha"/>
    <property type="match status" value="1"/>
</dbReference>
<keyword evidence="7" id="KW-1185">Reference proteome</keyword>